<comment type="caution">
    <text evidence="2">The sequence shown here is derived from an EMBL/GenBank/DDBJ whole genome shotgun (WGS) entry which is preliminary data.</text>
</comment>
<feature type="domain" description="Nucleotidyltransferase-like" evidence="1">
    <location>
        <begin position="2"/>
        <end position="151"/>
    </location>
</feature>
<proteinExistence type="predicted"/>
<dbReference type="EMBL" id="JAYLVJ010000005">
    <property type="protein sequence ID" value="MEO1753461.1"/>
    <property type="molecule type" value="Genomic_DNA"/>
</dbReference>
<organism evidence="2 3">
    <name type="scientific">Paraburkholderia caribensis</name>
    <dbReference type="NCBI Taxonomy" id="75105"/>
    <lineage>
        <taxon>Bacteria</taxon>
        <taxon>Pseudomonadati</taxon>
        <taxon>Pseudomonadota</taxon>
        <taxon>Betaproteobacteria</taxon>
        <taxon>Burkholderiales</taxon>
        <taxon>Burkholderiaceae</taxon>
        <taxon>Paraburkholderia</taxon>
    </lineage>
</organism>
<name>A0ABV0DSN0_9BURK</name>
<accession>A0ABV0DSN0</accession>
<dbReference type="RefSeq" id="WP_342925615.1">
    <property type="nucleotide sequence ID" value="NZ_JAKUCO010000005.1"/>
</dbReference>
<sequence>MDTARREQLALSDIAAGGLLDILQQTGIRFVEMPGLDRSAAATSFKEAGASRFYVDLLVPSSDENFTIRPVPELKAHATVLPYLTYSLGTSQNGVLLSRHGAAPVRVPDANRFAVHKLLVSQLRTNDSTKSLKDLKQAAVVIGFLGEHHPALSRVRAKRSQRAHAVASSVRLRRPKGCLKRIRQRLTKCERRSRISAASMWRRVEKLTLLMSKYIAILRMWNRSIFRIVLAGRRPIPGEPPCVRRCDGLSDRVTRAFDYQISLGTARTGVA</sequence>
<gene>
    <name evidence="2" type="ORF">VOI32_05940</name>
</gene>
<evidence type="ECO:0000259" key="1">
    <source>
        <dbReference type="Pfam" id="PF12281"/>
    </source>
</evidence>
<evidence type="ECO:0000313" key="3">
    <source>
        <dbReference type="Proteomes" id="UP001462961"/>
    </source>
</evidence>
<dbReference type="InterPro" id="IPR058575">
    <property type="entry name" value="NTP_transf_8_dom"/>
</dbReference>
<evidence type="ECO:0000313" key="2">
    <source>
        <dbReference type="EMBL" id="MEO1753461.1"/>
    </source>
</evidence>
<reference evidence="2 3" key="1">
    <citation type="submission" date="2024-01" db="EMBL/GenBank/DDBJ databases">
        <title>The diversity of rhizobia nodulating Mimosa spp. in eleven states of Brazil covering several biomes is determined by host plant, location, and edaphic factors.</title>
        <authorList>
            <person name="Rouws L."/>
            <person name="Barauna A."/>
            <person name="Beukes C."/>
            <person name="De Faria S.M."/>
            <person name="Gross E."/>
            <person name="Dos Reis Junior F.B."/>
            <person name="Simon M."/>
            <person name="Maluk M."/>
            <person name="Odee D.W."/>
            <person name="Kenicer G."/>
            <person name="Young J.P.W."/>
            <person name="Reis V.M."/>
            <person name="Zilli J."/>
            <person name="James E.K."/>
        </authorList>
    </citation>
    <scope>NUCLEOTIDE SEQUENCE [LARGE SCALE GENOMIC DNA]</scope>
    <source>
        <strain evidence="2 3">JHI1651</strain>
    </source>
</reference>
<dbReference type="Pfam" id="PF12281">
    <property type="entry name" value="NTP_transf_8"/>
    <property type="match status" value="1"/>
</dbReference>
<keyword evidence="3" id="KW-1185">Reference proteome</keyword>
<protein>
    <submittedName>
        <fullName evidence="2">GSU2403 family nucleotidyltransferase fold protein</fullName>
    </submittedName>
</protein>
<dbReference type="Proteomes" id="UP001462961">
    <property type="component" value="Unassembled WGS sequence"/>
</dbReference>